<organism evidence="2 3">
    <name type="scientific">Brevundimonas variabilis</name>
    <dbReference type="NCBI Taxonomy" id="74312"/>
    <lineage>
        <taxon>Bacteria</taxon>
        <taxon>Pseudomonadati</taxon>
        <taxon>Pseudomonadota</taxon>
        <taxon>Alphaproteobacteria</taxon>
        <taxon>Caulobacterales</taxon>
        <taxon>Caulobacteraceae</taxon>
        <taxon>Brevundimonas</taxon>
    </lineage>
</organism>
<keyword evidence="1" id="KW-0472">Membrane</keyword>
<keyword evidence="1" id="KW-1133">Transmembrane helix</keyword>
<reference evidence="2 3" key="1">
    <citation type="submission" date="2020-08" db="EMBL/GenBank/DDBJ databases">
        <title>Genomic Encyclopedia of Type Strains, Phase IV (KMG-IV): sequencing the most valuable type-strain genomes for metagenomic binning, comparative biology and taxonomic classification.</title>
        <authorList>
            <person name="Goeker M."/>
        </authorList>
    </citation>
    <scope>NUCLEOTIDE SEQUENCE [LARGE SCALE GENOMIC DNA]</scope>
    <source>
        <strain evidence="2 3">DSM 4737</strain>
    </source>
</reference>
<protein>
    <submittedName>
        <fullName evidence="2">Uncharacterized protein</fullName>
    </submittedName>
</protein>
<gene>
    <name evidence="2" type="ORF">GGR13_001956</name>
</gene>
<feature type="transmembrane region" description="Helical" evidence="1">
    <location>
        <begin position="75"/>
        <end position="96"/>
    </location>
</feature>
<evidence type="ECO:0000313" key="2">
    <source>
        <dbReference type="EMBL" id="MBB5746352.1"/>
    </source>
</evidence>
<sequence length="111" mass="12468">MTLEEFRRTWIRDHVGAESAPAPVPAAAPLPKRLMFVPPQETKLVPRMVFREVFVSPPPVDRKPRARMRQVGVRLAWAIAACFAAAVMGLGMSKIFDYAPTYMSKYLGTLH</sequence>
<accession>A0A7W9FEI3</accession>
<dbReference type="EMBL" id="JACHOR010000003">
    <property type="protein sequence ID" value="MBB5746352.1"/>
    <property type="molecule type" value="Genomic_DNA"/>
</dbReference>
<evidence type="ECO:0000313" key="3">
    <source>
        <dbReference type="Proteomes" id="UP000545037"/>
    </source>
</evidence>
<proteinExistence type="predicted"/>
<evidence type="ECO:0000256" key="1">
    <source>
        <dbReference type="SAM" id="Phobius"/>
    </source>
</evidence>
<dbReference type="Proteomes" id="UP000545037">
    <property type="component" value="Unassembled WGS sequence"/>
</dbReference>
<comment type="caution">
    <text evidence="2">The sequence shown here is derived from an EMBL/GenBank/DDBJ whole genome shotgun (WGS) entry which is preliminary data.</text>
</comment>
<dbReference type="RefSeq" id="WP_183213330.1">
    <property type="nucleotide sequence ID" value="NZ_JACHOR010000003.1"/>
</dbReference>
<name>A0A7W9FEI3_9CAUL</name>
<keyword evidence="1" id="KW-0812">Transmembrane</keyword>
<keyword evidence="3" id="KW-1185">Reference proteome</keyword>
<dbReference type="AlphaFoldDB" id="A0A7W9FEI3"/>